<dbReference type="Gene3D" id="3.90.76.10">
    <property type="entry name" value="Dipeptide-binding Protein, Domain 1"/>
    <property type="match status" value="1"/>
</dbReference>
<dbReference type="Gene3D" id="3.40.190.10">
    <property type="entry name" value="Periplasmic binding protein-like II"/>
    <property type="match status" value="1"/>
</dbReference>
<dbReference type="CDD" id="cd08509">
    <property type="entry name" value="PBP2_TmCBP_oligosaccharides_like"/>
    <property type="match status" value="1"/>
</dbReference>
<dbReference type="Proteomes" id="UP000287188">
    <property type="component" value="Unassembled WGS sequence"/>
</dbReference>
<organism evidence="2 3">
    <name type="scientific">Dictyobacter kobayashii</name>
    <dbReference type="NCBI Taxonomy" id="2014872"/>
    <lineage>
        <taxon>Bacteria</taxon>
        <taxon>Bacillati</taxon>
        <taxon>Chloroflexota</taxon>
        <taxon>Ktedonobacteria</taxon>
        <taxon>Ktedonobacterales</taxon>
        <taxon>Dictyobacteraceae</taxon>
        <taxon>Dictyobacter</taxon>
    </lineage>
</organism>
<keyword evidence="3" id="KW-1185">Reference proteome</keyword>
<dbReference type="PANTHER" id="PTHR30290">
    <property type="entry name" value="PERIPLASMIC BINDING COMPONENT OF ABC TRANSPORTER"/>
    <property type="match status" value="1"/>
</dbReference>
<dbReference type="EMBL" id="BIFS01000002">
    <property type="protein sequence ID" value="GCE22666.1"/>
    <property type="molecule type" value="Genomic_DNA"/>
</dbReference>
<feature type="domain" description="Solute-binding protein family 5" evidence="1">
    <location>
        <begin position="92"/>
        <end position="464"/>
    </location>
</feature>
<proteinExistence type="predicted"/>
<dbReference type="InterPro" id="IPR039424">
    <property type="entry name" value="SBP_5"/>
</dbReference>
<dbReference type="AlphaFoldDB" id="A0A402AU44"/>
<evidence type="ECO:0000313" key="2">
    <source>
        <dbReference type="EMBL" id="GCE22666.1"/>
    </source>
</evidence>
<sequence length="565" mass="62079">MSSESGMTRKRLGATLLTLFIVLGVLLTACGGANNGSNASGGKNDRILTLQNGPNGDFSKALSPYTTAGVNPGAQGLVYETLLYFDQAKGGEITPWLADSYEFSKDAKSITYHLRNNVKWSDGQPFTANDVVFTFNMLKKYPAADTNSLWKSIKDVVAADDHTVNITLNQSNSTMLWYTGGQIWIVPQHAWQNVGDPTKYVNDTPVGTGPFTLKNFTPQLIDYVRNPNYWQADKVEVQEVRYPSYNTNTSVELDLNRGNLDWTGIFLPKVQDSYVGRDKEHNHYWFAPLSPVMLYLNTAKSPFDQLNVRQAISLALDRDQMYKVAESGHEPVAHPSGLVTPAYDNLVAPEYKDAAFKQDIAKAQQLMESAGFKKGADGIYVGTDGKKLSFKIGVVTGWSDWVTICQIAASNLKQIGIDAQVDPQAYTAYYTSLQTGSFDMAVSWTNAGPSPYYMFNGLLNSKNTAAVGKVAASNWSRWQDPQTDSLLNQYATSTDKTVQQTALNGLEKIMVEKLPALPLVYGVNFAEYSSAKFTGWPTPDDPYALAAPYSVPDVGVVVTHLKAVK</sequence>
<dbReference type="InterPro" id="IPR030678">
    <property type="entry name" value="Peptide/Ni-bd"/>
</dbReference>
<protein>
    <submittedName>
        <fullName evidence="2">Peptide ABC transporter substrate-binding protein</fullName>
    </submittedName>
</protein>
<evidence type="ECO:0000313" key="3">
    <source>
        <dbReference type="Proteomes" id="UP000287188"/>
    </source>
</evidence>
<dbReference type="GO" id="GO:1904680">
    <property type="term" value="F:peptide transmembrane transporter activity"/>
    <property type="evidence" value="ECO:0007669"/>
    <property type="project" value="TreeGrafter"/>
</dbReference>
<dbReference type="RefSeq" id="WP_126555760.1">
    <property type="nucleotide sequence ID" value="NZ_BIFS01000002.1"/>
</dbReference>
<evidence type="ECO:0000259" key="1">
    <source>
        <dbReference type="Pfam" id="PF00496"/>
    </source>
</evidence>
<comment type="caution">
    <text evidence="2">The sequence shown here is derived from an EMBL/GenBank/DDBJ whole genome shotgun (WGS) entry which is preliminary data.</text>
</comment>
<dbReference type="PIRSF" id="PIRSF002741">
    <property type="entry name" value="MppA"/>
    <property type="match status" value="1"/>
</dbReference>
<dbReference type="InterPro" id="IPR000914">
    <property type="entry name" value="SBP_5_dom"/>
</dbReference>
<dbReference type="Pfam" id="PF00496">
    <property type="entry name" value="SBP_bac_5"/>
    <property type="match status" value="1"/>
</dbReference>
<dbReference type="GO" id="GO:0043190">
    <property type="term" value="C:ATP-binding cassette (ABC) transporter complex"/>
    <property type="evidence" value="ECO:0007669"/>
    <property type="project" value="InterPro"/>
</dbReference>
<dbReference type="Gene3D" id="3.10.105.10">
    <property type="entry name" value="Dipeptide-binding Protein, Domain 3"/>
    <property type="match status" value="1"/>
</dbReference>
<dbReference type="GO" id="GO:0015833">
    <property type="term" value="P:peptide transport"/>
    <property type="evidence" value="ECO:0007669"/>
    <property type="project" value="TreeGrafter"/>
</dbReference>
<dbReference type="SUPFAM" id="SSF53850">
    <property type="entry name" value="Periplasmic binding protein-like II"/>
    <property type="match status" value="1"/>
</dbReference>
<accession>A0A402AU44</accession>
<name>A0A402AU44_9CHLR</name>
<dbReference type="PANTHER" id="PTHR30290:SF82">
    <property type="entry name" value="ABC-TYPE DIPEPTIDE_OLIGOPEPTIDE TRANSPORT SYSTEM, PERIPLASMIC COMPONENT"/>
    <property type="match status" value="1"/>
</dbReference>
<gene>
    <name evidence="2" type="ORF">KDK_64660</name>
</gene>
<reference evidence="3" key="1">
    <citation type="submission" date="2018-12" db="EMBL/GenBank/DDBJ databases">
        <title>Tengunoibacter tsumagoiensis gen. nov., sp. nov., Dictyobacter kobayashii sp. nov., D. alpinus sp. nov., and D. joshuensis sp. nov. and description of Dictyobacteraceae fam. nov. within the order Ktedonobacterales isolated from Tengu-no-mugimeshi.</title>
        <authorList>
            <person name="Wang C.M."/>
            <person name="Zheng Y."/>
            <person name="Sakai Y."/>
            <person name="Toyoda A."/>
            <person name="Minakuchi Y."/>
            <person name="Abe K."/>
            <person name="Yokota A."/>
            <person name="Yabe S."/>
        </authorList>
    </citation>
    <scope>NUCLEOTIDE SEQUENCE [LARGE SCALE GENOMIC DNA]</scope>
    <source>
        <strain evidence="3">Uno11</strain>
    </source>
</reference>
<dbReference type="GO" id="GO:0042597">
    <property type="term" value="C:periplasmic space"/>
    <property type="evidence" value="ECO:0007669"/>
    <property type="project" value="UniProtKB-ARBA"/>
</dbReference>
<dbReference type="OrthoDB" id="9772924at2"/>